<dbReference type="PANTHER" id="PTHR10460">
    <property type="entry name" value="ABL INTERACTOR FAMILY MEMBER"/>
    <property type="match status" value="1"/>
</dbReference>
<evidence type="ECO:0000313" key="5">
    <source>
        <dbReference type="Proteomes" id="UP001386955"/>
    </source>
</evidence>
<feature type="compositionally biased region" description="Basic and acidic residues" evidence="3">
    <location>
        <begin position="515"/>
        <end position="524"/>
    </location>
</feature>
<feature type="region of interest" description="Disordered" evidence="3">
    <location>
        <begin position="450"/>
        <end position="531"/>
    </location>
</feature>
<protein>
    <recommendedName>
        <fullName evidence="6">Protein ABIL2</fullName>
    </recommendedName>
</protein>
<gene>
    <name evidence="4" type="ORF">VNO78_30733</name>
</gene>
<evidence type="ECO:0000313" key="4">
    <source>
        <dbReference type="EMBL" id="KAK7385026.1"/>
    </source>
</evidence>
<comment type="caution">
    <text evidence="4">The sequence shown here is derived from an EMBL/GenBank/DDBJ whole genome shotgun (WGS) entry which is preliminary data.</text>
</comment>
<accession>A0AAN9RXE0</accession>
<evidence type="ECO:0000256" key="2">
    <source>
        <dbReference type="ARBA" id="ARBA00025223"/>
    </source>
</evidence>
<feature type="compositionally biased region" description="Low complexity" evidence="3">
    <location>
        <begin position="462"/>
        <end position="497"/>
    </location>
</feature>
<evidence type="ECO:0000256" key="3">
    <source>
        <dbReference type="SAM" id="MobiDB-lite"/>
    </source>
</evidence>
<proteinExistence type="inferred from homology"/>
<comment type="function">
    <text evidence="2">Involved in regulation of actin and microtubule organization. Part of a WAVE complex that activates the Arp2/3 complex.</text>
</comment>
<name>A0AAN9RXE0_PSOTE</name>
<feature type="region of interest" description="Disordered" evidence="3">
    <location>
        <begin position="122"/>
        <end position="148"/>
    </location>
</feature>
<evidence type="ECO:0008006" key="6">
    <source>
        <dbReference type="Google" id="ProtNLM"/>
    </source>
</evidence>
<dbReference type="Gene3D" id="6.10.140.1620">
    <property type="match status" value="1"/>
</dbReference>
<dbReference type="AlphaFoldDB" id="A0AAN9RXE0"/>
<dbReference type="Proteomes" id="UP001386955">
    <property type="component" value="Unassembled WGS sequence"/>
</dbReference>
<evidence type="ECO:0000256" key="1">
    <source>
        <dbReference type="ARBA" id="ARBA00010020"/>
    </source>
</evidence>
<sequence>MQIALMRFVRNGSSSIPFLSDSHQHNFQLRNIAKECLGVLTEFGHQDNSRMLELGLGSAELCLLGALPQVPLTWVYFISNVGVTSKGQQVDQLARPLSWSARIEWQEVSIAQAEVRATTTFGQARPGTGRGIEMESGSQRSEERKGGPQRALSHSLFDIFKCKVGFITLTLIPFPFELNNKLNLVPALLCLKLTTTGDENFTTFDAAKHSDVLNTVHGFEKNINMYHLPSFSFMGKITMQPLYREASNYDEVFMQQSLLFDDSLKDLKNLRTQLYSAAEYFELSFANDDQKQIVIETLKDYAIKALINTVDHLGSVSYKVNHLLDEKIDEVSGAELHLSCIEQRIKTCQAFMDHEGRTQQSLVIDAPKYHKRFILPAGETMRGANYTKSRYIGCNLDDEDDWHHFRNAVRATIRETPTSTVSKGRSPSPSLQPQRAAAFSFTSTIPKNDLEKRTVSPYRFPLLRTGSLSSRSTTPKTSSRPTTPNSSRRPTTPSPSDTRLRYPSEPRKSASMRLPAERDVEQHQHHSKSKRLLKTLLSRRKSKKDDMLYSYLDEY</sequence>
<organism evidence="4 5">
    <name type="scientific">Psophocarpus tetragonolobus</name>
    <name type="common">Winged bean</name>
    <name type="synonym">Dolichos tetragonolobus</name>
    <dbReference type="NCBI Taxonomy" id="3891"/>
    <lineage>
        <taxon>Eukaryota</taxon>
        <taxon>Viridiplantae</taxon>
        <taxon>Streptophyta</taxon>
        <taxon>Embryophyta</taxon>
        <taxon>Tracheophyta</taxon>
        <taxon>Spermatophyta</taxon>
        <taxon>Magnoliopsida</taxon>
        <taxon>eudicotyledons</taxon>
        <taxon>Gunneridae</taxon>
        <taxon>Pentapetalae</taxon>
        <taxon>rosids</taxon>
        <taxon>fabids</taxon>
        <taxon>Fabales</taxon>
        <taxon>Fabaceae</taxon>
        <taxon>Papilionoideae</taxon>
        <taxon>50 kb inversion clade</taxon>
        <taxon>NPAAA clade</taxon>
        <taxon>indigoferoid/millettioid clade</taxon>
        <taxon>Phaseoleae</taxon>
        <taxon>Psophocarpus</taxon>
    </lineage>
</organism>
<dbReference type="InterPro" id="IPR028457">
    <property type="entry name" value="ABI"/>
</dbReference>
<dbReference type="EMBL" id="JAYMYS010000008">
    <property type="protein sequence ID" value="KAK7385026.1"/>
    <property type="molecule type" value="Genomic_DNA"/>
</dbReference>
<keyword evidence="5" id="KW-1185">Reference proteome</keyword>
<feature type="region of interest" description="Disordered" evidence="3">
    <location>
        <begin position="413"/>
        <end position="436"/>
    </location>
</feature>
<feature type="compositionally biased region" description="Polar residues" evidence="3">
    <location>
        <begin position="415"/>
        <end position="433"/>
    </location>
</feature>
<feature type="compositionally biased region" description="Basic and acidic residues" evidence="3">
    <location>
        <begin position="498"/>
        <end position="508"/>
    </location>
</feature>
<dbReference type="PANTHER" id="PTHR10460:SF10">
    <property type="entry name" value="PROTEIN ABIL3"/>
    <property type="match status" value="1"/>
</dbReference>
<reference evidence="4 5" key="1">
    <citation type="submission" date="2024-01" db="EMBL/GenBank/DDBJ databases">
        <title>The genomes of 5 underutilized Papilionoideae crops provide insights into root nodulation and disease resistanc.</title>
        <authorList>
            <person name="Jiang F."/>
        </authorList>
    </citation>
    <scope>NUCLEOTIDE SEQUENCE [LARGE SCALE GENOMIC DNA]</scope>
    <source>
        <strain evidence="4">DUOXIRENSHENG_FW03</strain>
        <tissue evidence="4">Leaves</tissue>
    </source>
</reference>
<comment type="similarity">
    <text evidence="1">Belongs to the ABI family.</text>
</comment>